<name>A0A1I0AH70_9EURY</name>
<dbReference type="EMBL" id="FOIC01000002">
    <property type="protein sequence ID" value="SES92614.1"/>
    <property type="molecule type" value="Genomic_DNA"/>
</dbReference>
<evidence type="ECO:0000313" key="1">
    <source>
        <dbReference type="EMBL" id="SDB97782.1"/>
    </source>
</evidence>
<dbReference type="AlphaFoldDB" id="A0A1I0AH70"/>
<evidence type="ECO:0000313" key="3">
    <source>
        <dbReference type="Proteomes" id="UP000199320"/>
    </source>
</evidence>
<evidence type="ECO:0000313" key="2">
    <source>
        <dbReference type="EMBL" id="SES92614.1"/>
    </source>
</evidence>
<dbReference type="EMBL" id="FMZP01000001">
    <property type="protein sequence ID" value="SDB97782.1"/>
    <property type="molecule type" value="Genomic_DNA"/>
</dbReference>
<reference evidence="2" key="1">
    <citation type="submission" date="2016-10" db="EMBL/GenBank/DDBJ databases">
        <authorList>
            <person name="de Groot N.N."/>
        </authorList>
    </citation>
    <scope>NUCLEOTIDE SEQUENCE [LARGE SCALE GENOMIC DNA]</scope>
    <source>
        <strain evidence="2">CDM_6</strain>
    </source>
</reference>
<proteinExistence type="predicted"/>
<accession>A0A1I0AH70</accession>
<evidence type="ECO:0000313" key="4">
    <source>
        <dbReference type="Proteomes" id="UP000324021"/>
    </source>
</evidence>
<protein>
    <submittedName>
        <fullName evidence="2">Uncharacterized protein</fullName>
    </submittedName>
</protein>
<dbReference type="Proteomes" id="UP000199320">
    <property type="component" value="Unassembled WGS sequence"/>
</dbReference>
<gene>
    <name evidence="2" type="ORF">SAMN04488694_102339</name>
    <name evidence="1" type="ORF">SAMN05192552_100110</name>
</gene>
<dbReference type="STRING" id="392421.SAMN04488694_102339"/>
<organism evidence="2 3">
    <name type="scientific">Natrinema hispanicum</name>
    <dbReference type="NCBI Taxonomy" id="392421"/>
    <lineage>
        <taxon>Archaea</taxon>
        <taxon>Methanobacteriati</taxon>
        <taxon>Methanobacteriota</taxon>
        <taxon>Stenosarchaea group</taxon>
        <taxon>Halobacteria</taxon>
        <taxon>Halobacteriales</taxon>
        <taxon>Natrialbaceae</taxon>
        <taxon>Natrinema</taxon>
    </lineage>
</organism>
<dbReference type="Proteomes" id="UP000324021">
    <property type="component" value="Unassembled WGS sequence"/>
</dbReference>
<keyword evidence="3" id="KW-1185">Reference proteome</keyword>
<sequence>MNRHRGQSHVLGLVLLIGALAVASVGRIVVDSSSLETQ</sequence>
<reference evidence="3 4" key="2">
    <citation type="submission" date="2016-10" db="EMBL/GenBank/DDBJ databases">
        <authorList>
            <person name="Varghese N."/>
            <person name="Submissions S."/>
        </authorList>
    </citation>
    <scope>NUCLEOTIDE SEQUENCE [LARGE SCALE GENOMIC DNA]</scope>
    <source>
        <strain evidence="1 4">CDM_1</strain>
        <strain evidence="3">CDM_6</strain>
    </source>
</reference>